<dbReference type="AlphaFoldDB" id="A0A4S1DSP0"/>
<accession>A0A4S1DSP0</accession>
<dbReference type="Proteomes" id="UP000307602">
    <property type="component" value="Unassembled WGS sequence"/>
</dbReference>
<keyword evidence="3" id="KW-1185">Reference proteome</keyword>
<dbReference type="Gene3D" id="3.10.180.10">
    <property type="entry name" value="2,3-Dihydroxybiphenyl 1,2-Dioxygenase, domain 1"/>
    <property type="match status" value="1"/>
</dbReference>
<evidence type="ECO:0000259" key="1">
    <source>
        <dbReference type="PROSITE" id="PS51819"/>
    </source>
</evidence>
<sequence length="146" mass="16804">MKVNKLTPNLEVKDIKEVVQFYNTILGFTLIMAVPDTQDGVEQSIDEGKQYVYALMSKDHVEIMFQRTDTFKKDIAMLKDLTIGASATFYMEIEGLDGFYNEIKNKVSEKTEPKTAWYGMREFYVKDPNGYVLGFAEKLEDEDILS</sequence>
<gene>
    <name evidence="2" type="ORF">EM932_18385</name>
</gene>
<dbReference type="RefSeq" id="WP_135878671.1">
    <property type="nucleotide sequence ID" value="NZ_SRSO01000035.1"/>
</dbReference>
<dbReference type="OrthoDB" id="9794917at2"/>
<evidence type="ECO:0000313" key="3">
    <source>
        <dbReference type="Proteomes" id="UP000307602"/>
    </source>
</evidence>
<dbReference type="PROSITE" id="PS51819">
    <property type="entry name" value="VOC"/>
    <property type="match status" value="1"/>
</dbReference>
<dbReference type="InterPro" id="IPR037523">
    <property type="entry name" value="VOC_core"/>
</dbReference>
<proteinExistence type="predicted"/>
<name>A0A4S1DSP0_9FLAO</name>
<protein>
    <submittedName>
        <fullName evidence="2">Bleomycin resistance family protein</fullName>
    </submittedName>
</protein>
<dbReference type="SUPFAM" id="SSF54593">
    <property type="entry name" value="Glyoxalase/Bleomycin resistance protein/Dihydroxybiphenyl dioxygenase"/>
    <property type="match status" value="1"/>
</dbReference>
<dbReference type="Pfam" id="PF00903">
    <property type="entry name" value="Glyoxalase"/>
    <property type="match status" value="1"/>
</dbReference>
<organism evidence="2 3">
    <name type="scientific">Flavivirga rizhaonensis</name>
    <dbReference type="NCBI Taxonomy" id="2559571"/>
    <lineage>
        <taxon>Bacteria</taxon>
        <taxon>Pseudomonadati</taxon>
        <taxon>Bacteroidota</taxon>
        <taxon>Flavobacteriia</taxon>
        <taxon>Flavobacteriales</taxon>
        <taxon>Flavobacteriaceae</taxon>
        <taxon>Flavivirga</taxon>
    </lineage>
</organism>
<feature type="domain" description="VOC" evidence="1">
    <location>
        <begin position="2"/>
        <end position="138"/>
    </location>
</feature>
<dbReference type="InterPro" id="IPR004360">
    <property type="entry name" value="Glyas_Fos-R_dOase_dom"/>
</dbReference>
<reference evidence="2 3" key="1">
    <citation type="submission" date="2019-04" db="EMBL/GenBank/DDBJ databases">
        <authorList>
            <person name="Liu A."/>
        </authorList>
    </citation>
    <scope>NUCLEOTIDE SEQUENCE [LARGE SCALE GENOMIC DNA]</scope>
    <source>
        <strain evidence="2 3">RZ03</strain>
    </source>
</reference>
<dbReference type="EMBL" id="SRSO01000035">
    <property type="protein sequence ID" value="TGV00755.1"/>
    <property type="molecule type" value="Genomic_DNA"/>
</dbReference>
<comment type="caution">
    <text evidence="2">The sequence shown here is derived from an EMBL/GenBank/DDBJ whole genome shotgun (WGS) entry which is preliminary data.</text>
</comment>
<evidence type="ECO:0000313" key="2">
    <source>
        <dbReference type="EMBL" id="TGV00755.1"/>
    </source>
</evidence>
<dbReference type="InterPro" id="IPR029068">
    <property type="entry name" value="Glyas_Bleomycin-R_OHBP_Dase"/>
</dbReference>